<proteinExistence type="predicted"/>
<accession>A0ABP4TT73</accession>
<comment type="caution">
    <text evidence="1">The sequence shown here is derived from an EMBL/GenBank/DDBJ whole genome shotgun (WGS) entry which is preliminary data.</text>
</comment>
<dbReference type="EMBL" id="BAAAMU010000188">
    <property type="protein sequence ID" value="GAA1692887.1"/>
    <property type="molecule type" value="Genomic_DNA"/>
</dbReference>
<keyword evidence="2" id="KW-1185">Reference proteome</keyword>
<protein>
    <submittedName>
        <fullName evidence="1">Uncharacterized protein</fullName>
    </submittedName>
</protein>
<evidence type="ECO:0000313" key="1">
    <source>
        <dbReference type="EMBL" id="GAA1692887.1"/>
    </source>
</evidence>
<organism evidence="1 2">
    <name type="scientific">Nonomuraea maheshkhaliensis</name>
    <dbReference type="NCBI Taxonomy" id="419590"/>
    <lineage>
        <taxon>Bacteria</taxon>
        <taxon>Bacillati</taxon>
        <taxon>Actinomycetota</taxon>
        <taxon>Actinomycetes</taxon>
        <taxon>Streptosporangiales</taxon>
        <taxon>Streptosporangiaceae</taxon>
        <taxon>Nonomuraea</taxon>
    </lineage>
</organism>
<evidence type="ECO:0000313" key="2">
    <source>
        <dbReference type="Proteomes" id="UP001500064"/>
    </source>
</evidence>
<gene>
    <name evidence="1" type="ORF">GCM10009733_106080</name>
</gene>
<reference evidence="2" key="1">
    <citation type="journal article" date="2019" name="Int. J. Syst. Evol. Microbiol.">
        <title>The Global Catalogue of Microorganisms (GCM) 10K type strain sequencing project: providing services to taxonomists for standard genome sequencing and annotation.</title>
        <authorList>
            <consortium name="The Broad Institute Genomics Platform"/>
            <consortium name="The Broad Institute Genome Sequencing Center for Infectious Disease"/>
            <person name="Wu L."/>
            <person name="Ma J."/>
        </authorList>
    </citation>
    <scope>NUCLEOTIDE SEQUENCE [LARGE SCALE GENOMIC DNA]</scope>
    <source>
        <strain evidence="2">JCM 13929</strain>
    </source>
</reference>
<sequence length="108" mass="11693">MPGAEEAATAEIIGLLGDRPVATSQPLGLAVMHILARREKHASGAPQLTDRPVGRTPDYWFKIRGHGLELVRVVADGDQRTGYATVATVALDRQRRLSGRPSSLPRLM</sequence>
<dbReference type="Proteomes" id="UP001500064">
    <property type="component" value="Unassembled WGS sequence"/>
</dbReference>
<name>A0ABP4TT73_9ACTN</name>